<evidence type="ECO:0000313" key="2">
    <source>
        <dbReference type="EMBL" id="PKK56273.1"/>
    </source>
</evidence>
<sequence length="100" mass="11914">MSTISIAMNIELLIKVVKYPESRNIRHKLSFADKTIQHTTKLESLIRKICNSKEYAYIPFEIMFSFWSIGGLLETFTKDFLFFNNFLALQMIILFYMRIF</sequence>
<protein>
    <submittedName>
        <fullName evidence="2">Uncharacterized protein</fullName>
    </submittedName>
</protein>
<dbReference type="EMBL" id="LLXL01005912">
    <property type="protein sequence ID" value="PKK56273.1"/>
    <property type="molecule type" value="Genomic_DNA"/>
</dbReference>
<organism evidence="2 3">
    <name type="scientific">Rhizophagus irregularis</name>
    <dbReference type="NCBI Taxonomy" id="588596"/>
    <lineage>
        <taxon>Eukaryota</taxon>
        <taxon>Fungi</taxon>
        <taxon>Fungi incertae sedis</taxon>
        <taxon>Mucoromycota</taxon>
        <taxon>Glomeromycotina</taxon>
        <taxon>Glomeromycetes</taxon>
        <taxon>Glomerales</taxon>
        <taxon>Glomeraceae</taxon>
        <taxon>Rhizophagus</taxon>
    </lineage>
</organism>
<keyword evidence="1" id="KW-0472">Membrane</keyword>
<accession>A0A2N1M3R9</accession>
<comment type="caution">
    <text evidence="2">The sequence shown here is derived from an EMBL/GenBank/DDBJ whole genome shotgun (WGS) entry which is preliminary data.</text>
</comment>
<feature type="transmembrane region" description="Helical" evidence="1">
    <location>
        <begin position="80"/>
        <end position="97"/>
    </location>
</feature>
<evidence type="ECO:0000256" key="1">
    <source>
        <dbReference type="SAM" id="Phobius"/>
    </source>
</evidence>
<dbReference type="Proteomes" id="UP000233469">
    <property type="component" value="Unassembled WGS sequence"/>
</dbReference>
<dbReference type="AlphaFoldDB" id="A0A2N1M3R9"/>
<reference evidence="2 3" key="2">
    <citation type="submission" date="2017-10" db="EMBL/GenBank/DDBJ databases">
        <title>Extensive intraspecific genome diversity in a model arbuscular mycorrhizal fungus.</title>
        <authorList>
            <person name="Chen E.C.H."/>
            <person name="Morin E."/>
            <person name="Baudet D."/>
            <person name="Noel J."/>
            <person name="Ndikumana S."/>
            <person name="Charron P."/>
            <person name="St-Onge C."/>
            <person name="Giorgi J."/>
            <person name="Grigoriev I.V."/>
            <person name="Roux C."/>
            <person name="Martin F.M."/>
            <person name="Corradi N."/>
        </authorList>
    </citation>
    <scope>NUCLEOTIDE SEQUENCE [LARGE SCALE GENOMIC DNA]</scope>
    <source>
        <strain evidence="2 3">C2</strain>
    </source>
</reference>
<proteinExistence type="predicted"/>
<dbReference type="VEuPathDB" id="FungiDB:FUN_021993"/>
<keyword evidence="1" id="KW-0812">Transmembrane</keyword>
<keyword evidence="1" id="KW-1133">Transmembrane helix</keyword>
<evidence type="ECO:0000313" key="3">
    <source>
        <dbReference type="Proteomes" id="UP000233469"/>
    </source>
</evidence>
<reference evidence="2 3" key="1">
    <citation type="submission" date="2016-04" db="EMBL/GenBank/DDBJ databases">
        <title>Genome analyses suggest a sexual origin of heterokaryosis in a supposedly ancient asexual fungus.</title>
        <authorList>
            <person name="Ropars J."/>
            <person name="Sedzielewska K."/>
            <person name="Noel J."/>
            <person name="Charron P."/>
            <person name="Farinelli L."/>
            <person name="Marton T."/>
            <person name="Kruger M."/>
            <person name="Pelin A."/>
            <person name="Brachmann A."/>
            <person name="Corradi N."/>
        </authorList>
    </citation>
    <scope>NUCLEOTIDE SEQUENCE [LARGE SCALE GENOMIC DNA]</scope>
    <source>
        <strain evidence="2 3">C2</strain>
    </source>
</reference>
<name>A0A2N1M3R9_9GLOM</name>
<gene>
    <name evidence="2" type="ORF">RhiirC2_800390</name>
</gene>